<dbReference type="Pfam" id="PF18932">
    <property type="entry name" value="DUF5681"/>
    <property type="match status" value="1"/>
</dbReference>
<accession>A0A0A3XPV9</accession>
<organism evidence="3 4">
    <name type="scientific">Bradyrhizobium japonicum</name>
    <dbReference type="NCBI Taxonomy" id="375"/>
    <lineage>
        <taxon>Bacteria</taxon>
        <taxon>Pseudomonadati</taxon>
        <taxon>Pseudomonadota</taxon>
        <taxon>Alphaproteobacteria</taxon>
        <taxon>Hyphomicrobiales</taxon>
        <taxon>Nitrobacteraceae</taxon>
        <taxon>Bradyrhizobium</taxon>
    </lineage>
</organism>
<dbReference type="EMBL" id="JRPN01000020">
    <property type="protein sequence ID" value="KGT76440.1"/>
    <property type="molecule type" value="Genomic_DNA"/>
</dbReference>
<gene>
    <name evidence="3" type="ORF">MA20_27035</name>
</gene>
<evidence type="ECO:0000313" key="3">
    <source>
        <dbReference type="EMBL" id="KGT76440.1"/>
    </source>
</evidence>
<proteinExistence type="predicted"/>
<reference evidence="3 4" key="1">
    <citation type="submission" date="2014-09" db="EMBL/GenBank/DDBJ databases">
        <title>Draft genome of Bradyrhizobium japonicum Is-34.</title>
        <authorList>
            <person name="Tsurumaru H."/>
            <person name="Yamakawa T."/>
            <person name="Hashimoto S."/>
            <person name="Okizaki K."/>
            <person name="Kanesaki Y."/>
            <person name="Yoshikawa H."/>
            <person name="Yajima S."/>
        </authorList>
    </citation>
    <scope>NUCLEOTIDE SEQUENCE [LARGE SCALE GENOMIC DNA]</scope>
    <source>
        <strain evidence="3 4">Is-34</strain>
    </source>
</reference>
<dbReference type="Proteomes" id="UP000030377">
    <property type="component" value="Unassembled WGS sequence"/>
</dbReference>
<evidence type="ECO:0000256" key="1">
    <source>
        <dbReference type="SAM" id="MobiDB-lite"/>
    </source>
</evidence>
<sequence>MPSTAWKPGQSGNAAGRPPGARQKIAEKLIADIAEVWEACGKEVLMRLAIEEPAKLATIAFGLVPKDIFLNVAQAAPGGLEPDEWATLRRVLDIIQATAPDGVAPSLVFETIEHALRSEFARPILSPPPY</sequence>
<comment type="caution">
    <text evidence="3">The sequence shown here is derived from an EMBL/GenBank/DDBJ whole genome shotgun (WGS) entry which is preliminary data.</text>
</comment>
<name>A0A0A3XPV9_BRAJP</name>
<feature type="region of interest" description="Disordered" evidence="1">
    <location>
        <begin position="1"/>
        <end position="20"/>
    </location>
</feature>
<evidence type="ECO:0000313" key="4">
    <source>
        <dbReference type="Proteomes" id="UP000030377"/>
    </source>
</evidence>
<evidence type="ECO:0000259" key="2">
    <source>
        <dbReference type="Pfam" id="PF18932"/>
    </source>
</evidence>
<dbReference type="InterPro" id="IPR043736">
    <property type="entry name" value="DUF5681"/>
</dbReference>
<feature type="domain" description="DUF5681" evidence="2">
    <location>
        <begin position="3"/>
        <end position="33"/>
    </location>
</feature>
<protein>
    <recommendedName>
        <fullName evidence="2">DUF5681 domain-containing protein</fullName>
    </recommendedName>
</protein>
<dbReference type="AlphaFoldDB" id="A0A0A3XPV9"/>